<keyword evidence="3" id="KW-0547">Nucleotide-binding</keyword>
<dbReference type="SUPFAM" id="SSF54919">
    <property type="entry name" value="Nucleoside diphosphate kinase, NDK"/>
    <property type="match status" value="1"/>
</dbReference>
<feature type="chain" id="PRO_5020268688" description="Nucleoside diphosphate kinase-like domain-containing protein" evidence="8">
    <location>
        <begin position="18"/>
        <end position="121"/>
    </location>
</feature>
<dbReference type="PRINTS" id="PR01243">
    <property type="entry name" value="NUCDPKINASE"/>
</dbReference>
<organism evidence="10 11">
    <name type="scientific">Opisthorchis felineus</name>
    <dbReference type="NCBI Taxonomy" id="147828"/>
    <lineage>
        <taxon>Eukaryota</taxon>
        <taxon>Metazoa</taxon>
        <taxon>Spiralia</taxon>
        <taxon>Lophotrochozoa</taxon>
        <taxon>Platyhelminthes</taxon>
        <taxon>Trematoda</taxon>
        <taxon>Digenea</taxon>
        <taxon>Opisthorchiida</taxon>
        <taxon>Opisthorchiata</taxon>
        <taxon>Opisthorchiidae</taxon>
        <taxon>Opisthorchis</taxon>
    </lineage>
</organism>
<dbReference type="InterPro" id="IPR034907">
    <property type="entry name" value="NDK-like_dom"/>
</dbReference>
<protein>
    <recommendedName>
        <fullName evidence="9">Nucleoside diphosphate kinase-like domain-containing protein</fullName>
    </recommendedName>
</protein>
<dbReference type="SMART" id="SM00562">
    <property type="entry name" value="NDK"/>
    <property type="match status" value="1"/>
</dbReference>
<feature type="domain" description="Nucleoside diphosphate kinase-like" evidence="9">
    <location>
        <begin position="5"/>
        <end position="101"/>
    </location>
</feature>
<dbReference type="PANTHER" id="PTHR46161:SF3">
    <property type="entry name" value="NUCLEOSIDE DIPHOSPHATE KINASE DDB_G0292928-RELATED"/>
    <property type="match status" value="1"/>
</dbReference>
<dbReference type="PANTHER" id="PTHR46161">
    <property type="entry name" value="NUCLEOSIDE DIPHOSPHATE KINASE"/>
    <property type="match status" value="1"/>
</dbReference>
<dbReference type="GO" id="GO:0004550">
    <property type="term" value="F:nucleoside diphosphate kinase activity"/>
    <property type="evidence" value="ECO:0007669"/>
    <property type="project" value="InterPro"/>
</dbReference>
<accession>A0A4S2L7J1</accession>
<evidence type="ECO:0000256" key="5">
    <source>
        <dbReference type="ARBA" id="ARBA00022840"/>
    </source>
</evidence>
<dbReference type="Proteomes" id="UP000308267">
    <property type="component" value="Unassembled WGS sequence"/>
</dbReference>
<dbReference type="Gene3D" id="3.30.70.141">
    <property type="entry name" value="Nucleoside diphosphate kinase-like domain"/>
    <property type="match status" value="1"/>
</dbReference>
<sequence>MPYQIGAEGWLWGVVLCEVSLDTRCTNGPIGVYVLRGIDAIPRWRALLGPTKVYRAVVSEPDSLRGLLGLTDTRNGFHGSDSYATALREIQFFFPSLPITDSNLIRTTNSFNGSNKIDGIV</sequence>
<evidence type="ECO:0000256" key="7">
    <source>
        <dbReference type="RuleBase" id="RU004011"/>
    </source>
</evidence>
<evidence type="ECO:0000256" key="8">
    <source>
        <dbReference type="SAM" id="SignalP"/>
    </source>
</evidence>
<gene>
    <name evidence="10" type="ORF">CRM22_009239</name>
</gene>
<feature type="signal peptide" evidence="8">
    <location>
        <begin position="1"/>
        <end position="17"/>
    </location>
</feature>
<dbReference type="GO" id="GO:0006183">
    <property type="term" value="P:GTP biosynthetic process"/>
    <property type="evidence" value="ECO:0007669"/>
    <property type="project" value="InterPro"/>
</dbReference>
<dbReference type="Pfam" id="PF00334">
    <property type="entry name" value="NDK"/>
    <property type="match status" value="1"/>
</dbReference>
<reference evidence="10 11" key="1">
    <citation type="journal article" date="2019" name="BMC Genomics">
        <title>New insights from Opisthorchis felineus genome: update on genomics of the epidemiologically important liver flukes.</title>
        <authorList>
            <person name="Ershov N.I."/>
            <person name="Mordvinov V.A."/>
            <person name="Prokhortchouk E.B."/>
            <person name="Pakharukova M.Y."/>
            <person name="Gunbin K.V."/>
            <person name="Ustyantsev K."/>
            <person name="Genaev M.A."/>
            <person name="Blinov A.G."/>
            <person name="Mazur A."/>
            <person name="Boulygina E."/>
            <person name="Tsygankova S."/>
            <person name="Khrameeva E."/>
            <person name="Chekanov N."/>
            <person name="Fan G."/>
            <person name="Xiao A."/>
            <person name="Zhang H."/>
            <person name="Xu X."/>
            <person name="Yang H."/>
            <person name="Solovyev V."/>
            <person name="Lee S.M."/>
            <person name="Liu X."/>
            <person name="Afonnikov D.A."/>
            <person name="Skryabin K.G."/>
        </authorList>
    </citation>
    <scope>NUCLEOTIDE SEQUENCE [LARGE SCALE GENOMIC DNA]</scope>
    <source>
        <strain evidence="10">AK-0245</strain>
        <tissue evidence="10">Whole organism</tissue>
    </source>
</reference>
<comment type="caution">
    <text evidence="6">Lacks conserved residue(s) required for the propagation of feature annotation.</text>
</comment>
<dbReference type="AlphaFoldDB" id="A0A4S2L7J1"/>
<keyword evidence="11" id="KW-1185">Reference proteome</keyword>
<evidence type="ECO:0000256" key="4">
    <source>
        <dbReference type="ARBA" id="ARBA00022777"/>
    </source>
</evidence>
<evidence type="ECO:0000313" key="10">
    <source>
        <dbReference type="EMBL" id="TGZ59142.1"/>
    </source>
</evidence>
<evidence type="ECO:0000313" key="11">
    <source>
        <dbReference type="Proteomes" id="UP000308267"/>
    </source>
</evidence>
<keyword evidence="5" id="KW-0067">ATP-binding</keyword>
<evidence type="ECO:0000256" key="1">
    <source>
        <dbReference type="ARBA" id="ARBA00008142"/>
    </source>
</evidence>
<keyword evidence="8" id="KW-0732">Signal</keyword>
<dbReference type="GO" id="GO:0005524">
    <property type="term" value="F:ATP binding"/>
    <property type="evidence" value="ECO:0007669"/>
    <property type="project" value="UniProtKB-KW"/>
</dbReference>
<evidence type="ECO:0000256" key="2">
    <source>
        <dbReference type="ARBA" id="ARBA00022679"/>
    </source>
</evidence>
<evidence type="ECO:0000256" key="6">
    <source>
        <dbReference type="PROSITE-ProRule" id="PRU00706"/>
    </source>
</evidence>
<evidence type="ECO:0000259" key="9">
    <source>
        <dbReference type="SMART" id="SM00562"/>
    </source>
</evidence>
<comment type="caution">
    <text evidence="10">The sequence shown here is derived from an EMBL/GenBank/DDBJ whole genome shotgun (WGS) entry which is preliminary data.</text>
</comment>
<comment type="similarity">
    <text evidence="1 6 7">Belongs to the NDK family.</text>
</comment>
<dbReference type="PROSITE" id="PS51374">
    <property type="entry name" value="NDPK_LIKE"/>
    <property type="match status" value="1"/>
</dbReference>
<dbReference type="EMBL" id="SJOL01008988">
    <property type="protein sequence ID" value="TGZ59142.1"/>
    <property type="molecule type" value="Genomic_DNA"/>
</dbReference>
<dbReference type="GO" id="GO:0006241">
    <property type="term" value="P:CTP biosynthetic process"/>
    <property type="evidence" value="ECO:0007669"/>
    <property type="project" value="InterPro"/>
</dbReference>
<keyword evidence="2" id="KW-0808">Transferase</keyword>
<evidence type="ECO:0000256" key="3">
    <source>
        <dbReference type="ARBA" id="ARBA00022741"/>
    </source>
</evidence>
<dbReference type="OrthoDB" id="2163268at2759"/>
<proteinExistence type="inferred from homology"/>
<dbReference type="InterPro" id="IPR036850">
    <property type="entry name" value="NDK-like_dom_sf"/>
</dbReference>
<name>A0A4S2L7J1_OPIFE</name>
<dbReference type="InterPro" id="IPR001564">
    <property type="entry name" value="Nucleoside_diP_kinase"/>
</dbReference>
<keyword evidence="4" id="KW-0418">Kinase</keyword>
<dbReference type="GO" id="GO:0006228">
    <property type="term" value="P:UTP biosynthetic process"/>
    <property type="evidence" value="ECO:0007669"/>
    <property type="project" value="InterPro"/>
</dbReference>